<dbReference type="InterPro" id="IPR011060">
    <property type="entry name" value="RibuloseP-bd_barrel"/>
</dbReference>
<dbReference type="HAMAP" id="MF_00134_B">
    <property type="entry name" value="IGPS_B"/>
    <property type="match status" value="1"/>
</dbReference>
<name>A0A512RL44_9BACT</name>
<evidence type="ECO:0000256" key="1">
    <source>
        <dbReference type="ARBA" id="ARBA00001633"/>
    </source>
</evidence>
<dbReference type="CDD" id="cd00331">
    <property type="entry name" value="IGPS"/>
    <property type="match status" value="1"/>
</dbReference>
<dbReference type="SUPFAM" id="SSF51366">
    <property type="entry name" value="Ribulose-phoshate binding barrel"/>
    <property type="match status" value="1"/>
</dbReference>
<dbReference type="GO" id="GO:0000162">
    <property type="term" value="P:L-tryptophan biosynthetic process"/>
    <property type="evidence" value="ECO:0007669"/>
    <property type="project" value="UniProtKB-UniRule"/>
</dbReference>
<dbReference type="GO" id="GO:0004640">
    <property type="term" value="F:phosphoribosylanthranilate isomerase activity"/>
    <property type="evidence" value="ECO:0007669"/>
    <property type="project" value="TreeGrafter"/>
</dbReference>
<keyword evidence="11" id="KW-1185">Reference proteome</keyword>
<dbReference type="PANTHER" id="PTHR22854">
    <property type="entry name" value="TRYPTOPHAN BIOSYNTHESIS PROTEIN"/>
    <property type="match status" value="1"/>
</dbReference>
<dbReference type="InterPro" id="IPR013785">
    <property type="entry name" value="Aldolase_TIM"/>
</dbReference>
<feature type="domain" description="Indole-3-glycerol phosphate synthase" evidence="9">
    <location>
        <begin position="5"/>
        <end position="252"/>
    </location>
</feature>
<keyword evidence="7 8" id="KW-0456">Lyase</keyword>
<evidence type="ECO:0000256" key="4">
    <source>
        <dbReference type="ARBA" id="ARBA00022793"/>
    </source>
</evidence>
<dbReference type="Gene3D" id="3.20.20.70">
    <property type="entry name" value="Aldolase class I"/>
    <property type="match status" value="1"/>
</dbReference>
<dbReference type="FunFam" id="3.20.20.70:FF:000024">
    <property type="entry name" value="Indole-3-glycerol phosphate synthase"/>
    <property type="match status" value="1"/>
</dbReference>
<evidence type="ECO:0000256" key="2">
    <source>
        <dbReference type="ARBA" id="ARBA00004696"/>
    </source>
</evidence>
<keyword evidence="4 8" id="KW-0210">Decarboxylase</keyword>
<sequence>MRNILQEIIAHKRTEVDERRKMRGIDELERSPMFSRPVHSLRAFLKNPERTGIIAEFKRQSPSKGVINGTANVQEVTAAYARNGASGLSVLTDQQFFGGSMDDLQQARAVNNIPILRKDFVIDEYQIAEARAIGADVILLIAECLHKAEVARLAKYATNLGLEVLLEVHSAEQLEKITPDTALVGINNRDLTTFKVDIHRSMELLQQIPAEYSKVAESGMDDPATIITLKNAGFDGFLIGEHFMKADNPGSAFETFTRQLKALQAEQQPPHTGG</sequence>
<dbReference type="GO" id="GO:0004425">
    <property type="term" value="F:indole-3-glycerol-phosphate synthase activity"/>
    <property type="evidence" value="ECO:0007669"/>
    <property type="project" value="UniProtKB-UniRule"/>
</dbReference>
<dbReference type="OrthoDB" id="9804217at2"/>
<dbReference type="UniPathway" id="UPA00035">
    <property type="reaction ID" value="UER00043"/>
</dbReference>
<protein>
    <recommendedName>
        <fullName evidence="8">Indole-3-glycerol phosphate synthase</fullName>
        <shortName evidence="8">IGPS</shortName>
        <ecNumber evidence="8">4.1.1.48</ecNumber>
    </recommendedName>
</protein>
<dbReference type="Proteomes" id="UP000321436">
    <property type="component" value="Unassembled WGS sequence"/>
</dbReference>
<accession>A0A512RL44</accession>
<comment type="similarity">
    <text evidence="8">Belongs to the TrpC family.</text>
</comment>
<evidence type="ECO:0000256" key="7">
    <source>
        <dbReference type="ARBA" id="ARBA00023239"/>
    </source>
</evidence>
<evidence type="ECO:0000256" key="8">
    <source>
        <dbReference type="HAMAP-Rule" id="MF_00134"/>
    </source>
</evidence>
<dbReference type="PANTHER" id="PTHR22854:SF2">
    <property type="entry name" value="INDOLE-3-GLYCEROL-PHOSPHATE SYNTHASE"/>
    <property type="match status" value="1"/>
</dbReference>
<organism evidence="10 11">
    <name type="scientific">Chitinophaga cymbidii</name>
    <dbReference type="NCBI Taxonomy" id="1096750"/>
    <lineage>
        <taxon>Bacteria</taxon>
        <taxon>Pseudomonadati</taxon>
        <taxon>Bacteroidota</taxon>
        <taxon>Chitinophagia</taxon>
        <taxon>Chitinophagales</taxon>
        <taxon>Chitinophagaceae</taxon>
        <taxon>Chitinophaga</taxon>
    </lineage>
</organism>
<dbReference type="EMBL" id="BKAU01000002">
    <property type="protein sequence ID" value="GEP96392.1"/>
    <property type="molecule type" value="Genomic_DNA"/>
</dbReference>
<proteinExistence type="inferred from homology"/>
<dbReference type="Pfam" id="PF00218">
    <property type="entry name" value="IGPS"/>
    <property type="match status" value="1"/>
</dbReference>
<dbReference type="InterPro" id="IPR013798">
    <property type="entry name" value="Indole-3-glycerol_P_synth_dom"/>
</dbReference>
<gene>
    <name evidence="8 10" type="primary">trpC</name>
    <name evidence="10" type="ORF">CCY01nite_26520</name>
</gene>
<evidence type="ECO:0000256" key="5">
    <source>
        <dbReference type="ARBA" id="ARBA00022822"/>
    </source>
</evidence>
<keyword evidence="5 8" id="KW-0822">Tryptophan biosynthesis</keyword>
<evidence type="ECO:0000259" key="9">
    <source>
        <dbReference type="Pfam" id="PF00218"/>
    </source>
</evidence>
<evidence type="ECO:0000313" key="10">
    <source>
        <dbReference type="EMBL" id="GEP96392.1"/>
    </source>
</evidence>
<dbReference type="AlphaFoldDB" id="A0A512RL44"/>
<comment type="caution">
    <text evidence="10">The sequence shown here is derived from an EMBL/GenBank/DDBJ whole genome shotgun (WGS) entry which is preliminary data.</text>
</comment>
<dbReference type="NCBIfam" id="NF001377">
    <property type="entry name" value="PRK00278.2-4"/>
    <property type="match status" value="1"/>
</dbReference>
<comment type="catalytic activity">
    <reaction evidence="1 8">
        <text>1-(2-carboxyphenylamino)-1-deoxy-D-ribulose 5-phosphate + H(+) = (1S,2R)-1-C-(indol-3-yl)glycerol 3-phosphate + CO2 + H2O</text>
        <dbReference type="Rhea" id="RHEA:23476"/>
        <dbReference type="ChEBI" id="CHEBI:15377"/>
        <dbReference type="ChEBI" id="CHEBI:15378"/>
        <dbReference type="ChEBI" id="CHEBI:16526"/>
        <dbReference type="ChEBI" id="CHEBI:58613"/>
        <dbReference type="ChEBI" id="CHEBI:58866"/>
        <dbReference type="EC" id="4.1.1.48"/>
    </reaction>
</comment>
<dbReference type="EC" id="4.1.1.48" evidence="8"/>
<keyword evidence="3 8" id="KW-0028">Amino-acid biosynthesis</keyword>
<reference evidence="10 11" key="1">
    <citation type="submission" date="2019-07" db="EMBL/GenBank/DDBJ databases">
        <title>Whole genome shotgun sequence of Chitinophaga cymbidii NBRC 109752.</title>
        <authorList>
            <person name="Hosoyama A."/>
            <person name="Uohara A."/>
            <person name="Ohji S."/>
            <person name="Ichikawa N."/>
        </authorList>
    </citation>
    <scope>NUCLEOTIDE SEQUENCE [LARGE SCALE GENOMIC DNA]</scope>
    <source>
        <strain evidence="10 11">NBRC 109752</strain>
    </source>
</reference>
<dbReference type="RefSeq" id="WP_146862347.1">
    <property type="nucleotide sequence ID" value="NZ_BKAU01000002.1"/>
</dbReference>
<keyword evidence="6 8" id="KW-0057">Aromatic amino acid biosynthesis</keyword>
<evidence type="ECO:0000256" key="6">
    <source>
        <dbReference type="ARBA" id="ARBA00023141"/>
    </source>
</evidence>
<evidence type="ECO:0000313" key="11">
    <source>
        <dbReference type="Proteomes" id="UP000321436"/>
    </source>
</evidence>
<comment type="pathway">
    <text evidence="2 8">Amino-acid biosynthesis; L-tryptophan biosynthesis; L-tryptophan from chorismate: step 4/5.</text>
</comment>
<dbReference type="InterPro" id="IPR045186">
    <property type="entry name" value="Indole-3-glycerol_P_synth"/>
</dbReference>
<evidence type="ECO:0000256" key="3">
    <source>
        <dbReference type="ARBA" id="ARBA00022605"/>
    </source>
</evidence>